<organism evidence="1 2">
    <name type="scientific">Acanthamoeba castellanii (strain ATCC 30010 / Neff)</name>
    <dbReference type="NCBI Taxonomy" id="1257118"/>
    <lineage>
        <taxon>Eukaryota</taxon>
        <taxon>Amoebozoa</taxon>
        <taxon>Discosea</taxon>
        <taxon>Longamoebia</taxon>
        <taxon>Centramoebida</taxon>
        <taxon>Acanthamoebidae</taxon>
        <taxon>Acanthamoeba</taxon>
    </lineage>
</organism>
<dbReference type="VEuPathDB" id="AmoebaDB:ACA1_162540"/>
<evidence type="ECO:0000313" key="1">
    <source>
        <dbReference type="EMBL" id="ELR18069.1"/>
    </source>
</evidence>
<dbReference type="RefSeq" id="XP_004340088.1">
    <property type="nucleotide sequence ID" value="XM_004340040.1"/>
</dbReference>
<proteinExistence type="predicted"/>
<sequence length="177" mass="19241">METEREKQEEGLALRIKHWVTAHYHRHQPADAVRTLVELLRLGHEEEEGMAEGWRPTIEQLFWWTFVSQGPHAALAFLDGAAVVTEAPAPAVFVVAASCLVGHDSMLGAAAARMPENFWKRKLVLSRASRALELASDPAAAAASSTAMMAKVAVLLLRGGDLLLEALQWHSVGIGST</sequence>
<dbReference type="AlphaFoldDB" id="L8GXU8"/>
<keyword evidence="2" id="KW-1185">Reference proteome</keyword>
<protein>
    <submittedName>
        <fullName evidence="1">Uncharacterized protein</fullName>
    </submittedName>
</protein>
<reference evidence="1 2" key="1">
    <citation type="journal article" date="2013" name="Genome Biol.">
        <title>Genome of Acanthamoeba castellanii highlights extensive lateral gene transfer and early evolution of tyrosine kinase signaling.</title>
        <authorList>
            <person name="Clarke M."/>
            <person name="Lohan A.J."/>
            <person name="Liu B."/>
            <person name="Lagkouvardos I."/>
            <person name="Roy S."/>
            <person name="Zafar N."/>
            <person name="Bertelli C."/>
            <person name="Schilde C."/>
            <person name="Kianianmomeni A."/>
            <person name="Burglin T.R."/>
            <person name="Frech C."/>
            <person name="Turcotte B."/>
            <person name="Kopec K.O."/>
            <person name="Synnott J.M."/>
            <person name="Choo C."/>
            <person name="Paponov I."/>
            <person name="Finkler A."/>
            <person name="Soon Heng Tan C."/>
            <person name="Hutchins A.P."/>
            <person name="Weinmeier T."/>
            <person name="Rattei T."/>
            <person name="Chu J.S."/>
            <person name="Gimenez G."/>
            <person name="Irimia M."/>
            <person name="Rigden D.J."/>
            <person name="Fitzpatrick D.A."/>
            <person name="Lorenzo-Morales J."/>
            <person name="Bateman A."/>
            <person name="Chiu C.H."/>
            <person name="Tang P."/>
            <person name="Hegemann P."/>
            <person name="Fromm H."/>
            <person name="Raoult D."/>
            <person name="Greub G."/>
            <person name="Miranda-Saavedra D."/>
            <person name="Chen N."/>
            <person name="Nash P."/>
            <person name="Ginger M.L."/>
            <person name="Horn M."/>
            <person name="Schaap P."/>
            <person name="Caler L."/>
            <person name="Loftus B."/>
        </authorList>
    </citation>
    <scope>NUCLEOTIDE SEQUENCE [LARGE SCALE GENOMIC DNA]</scope>
    <source>
        <strain evidence="1 2">Neff</strain>
    </source>
</reference>
<dbReference type="GeneID" id="14918831"/>
<accession>L8GXU8</accession>
<dbReference type="EMBL" id="KB007961">
    <property type="protein sequence ID" value="ELR18069.1"/>
    <property type="molecule type" value="Genomic_DNA"/>
</dbReference>
<evidence type="ECO:0000313" key="2">
    <source>
        <dbReference type="Proteomes" id="UP000011083"/>
    </source>
</evidence>
<name>L8GXU8_ACACF</name>
<dbReference type="Proteomes" id="UP000011083">
    <property type="component" value="Unassembled WGS sequence"/>
</dbReference>
<gene>
    <name evidence="1" type="ORF">ACA1_162540</name>
</gene>
<dbReference type="KEGG" id="acan:ACA1_162540"/>